<protein>
    <submittedName>
        <fullName evidence="3">Ferrous iron transporter B</fullName>
    </submittedName>
</protein>
<dbReference type="PANTHER" id="PTHR43185:SF1">
    <property type="entry name" value="FE(2+) TRANSPORTER FEOB"/>
    <property type="match status" value="1"/>
</dbReference>
<dbReference type="InterPro" id="IPR011642">
    <property type="entry name" value="Gate_dom"/>
</dbReference>
<dbReference type="InterPro" id="IPR030389">
    <property type="entry name" value="G_FEOB_dom"/>
</dbReference>
<keyword evidence="1" id="KW-1133">Transmembrane helix</keyword>
<dbReference type="InterPro" id="IPR011640">
    <property type="entry name" value="Fe2_transport_prot_B_C"/>
</dbReference>
<feature type="transmembrane region" description="Helical" evidence="1">
    <location>
        <begin position="394"/>
        <end position="416"/>
    </location>
</feature>
<dbReference type="Pfam" id="PF07664">
    <property type="entry name" value="FeoB_C"/>
    <property type="match status" value="1"/>
</dbReference>
<feature type="transmembrane region" description="Helical" evidence="1">
    <location>
        <begin position="570"/>
        <end position="592"/>
    </location>
</feature>
<reference evidence="3 4" key="1">
    <citation type="submission" date="2018-10" db="EMBL/GenBank/DDBJ databases">
        <title>Kocuria tytouropygialis sp. nov., isolated from the uropygial gland of an American barn owl (Tyto furcata).</title>
        <authorList>
            <person name="Braun M.S."/>
            <person name="Wang E."/>
            <person name="Zimmermann S."/>
            <person name="Wagner H."/>
            <person name="Wink M."/>
        </authorList>
    </citation>
    <scope>NUCLEOTIDE SEQUENCE [LARGE SCALE GENOMIC DNA]</scope>
    <source>
        <strain evidence="3 4">442</strain>
    </source>
</reference>
<evidence type="ECO:0000313" key="3">
    <source>
        <dbReference type="EMBL" id="RKQ35403.1"/>
    </source>
</evidence>
<feature type="transmembrane region" description="Helical" evidence="1">
    <location>
        <begin position="604"/>
        <end position="626"/>
    </location>
</feature>
<feature type="transmembrane region" description="Helical" evidence="1">
    <location>
        <begin position="356"/>
        <end position="382"/>
    </location>
</feature>
<feature type="transmembrane region" description="Helical" evidence="1">
    <location>
        <begin position="222"/>
        <end position="246"/>
    </location>
</feature>
<feature type="transmembrane region" description="Helical" evidence="1">
    <location>
        <begin position="446"/>
        <end position="473"/>
    </location>
</feature>
<dbReference type="CDD" id="cd01879">
    <property type="entry name" value="FeoB"/>
    <property type="match status" value="1"/>
</dbReference>
<dbReference type="Pfam" id="PF02421">
    <property type="entry name" value="FeoB_N"/>
    <property type="match status" value="1"/>
</dbReference>
<dbReference type="GO" id="GO:0015093">
    <property type="term" value="F:ferrous iron transmembrane transporter activity"/>
    <property type="evidence" value="ECO:0007669"/>
    <property type="project" value="InterPro"/>
</dbReference>
<dbReference type="InterPro" id="IPR027417">
    <property type="entry name" value="P-loop_NTPase"/>
</dbReference>
<dbReference type="OrthoDB" id="9809127at2"/>
<dbReference type="PROSITE" id="PS51711">
    <property type="entry name" value="G_FEOB"/>
    <property type="match status" value="1"/>
</dbReference>
<organism evidence="3 4">
    <name type="scientific">Kocuria tytonis</name>
    <dbReference type="NCBI Taxonomy" id="2054280"/>
    <lineage>
        <taxon>Bacteria</taxon>
        <taxon>Bacillati</taxon>
        <taxon>Actinomycetota</taxon>
        <taxon>Actinomycetes</taxon>
        <taxon>Micrococcales</taxon>
        <taxon>Micrococcaceae</taxon>
        <taxon>Kocuria</taxon>
    </lineage>
</organism>
<dbReference type="Gene3D" id="3.40.50.300">
    <property type="entry name" value="P-loop containing nucleotide triphosphate hydrolases"/>
    <property type="match status" value="1"/>
</dbReference>
<dbReference type="SUPFAM" id="SSF52540">
    <property type="entry name" value="P-loop containing nucleoside triphosphate hydrolases"/>
    <property type="match status" value="1"/>
</dbReference>
<dbReference type="Pfam" id="PF07670">
    <property type="entry name" value="Gate"/>
    <property type="match status" value="2"/>
</dbReference>
<feature type="transmembrane region" description="Helical" evidence="1">
    <location>
        <begin position="294"/>
        <end position="314"/>
    </location>
</feature>
<proteinExistence type="predicted"/>
<evidence type="ECO:0000259" key="2">
    <source>
        <dbReference type="PROSITE" id="PS51711"/>
    </source>
</evidence>
<dbReference type="InterPro" id="IPR006073">
    <property type="entry name" value="GTP-bd"/>
</dbReference>
<dbReference type="InterPro" id="IPR050860">
    <property type="entry name" value="FeoB_GTPase"/>
</dbReference>
<feature type="transmembrane region" description="Helical" evidence="1">
    <location>
        <begin position="266"/>
        <end position="289"/>
    </location>
</feature>
<dbReference type="GO" id="GO:0005525">
    <property type="term" value="F:GTP binding"/>
    <property type="evidence" value="ECO:0007669"/>
    <property type="project" value="InterPro"/>
</dbReference>
<gene>
    <name evidence="3" type="ORF">C1C97_006640</name>
</gene>
<dbReference type="PRINTS" id="PR00326">
    <property type="entry name" value="GTP1OBG"/>
</dbReference>
<keyword evidence="1" id="KW-0472">Membrane</keyword>
<accession>A0A495A6C6</accession>
<dbReference type="Proteomes" id="UP000249516">
    <property type="component" value="Unassembled WGS sequence"/>
</dbReference>
<dbReference type="GO" id="GO:0005886">
    <property type="term" value="C:plasma membrane"/>
    <property type="evidence" value="ECO:0007669"/>
    <property type="project" value="TreeGrafter"/>
</dbReference>
<comment type="caution">
    <text evidence="3">The sequence shown here is derived from an EMBL/GenBank/DDBJ whole genome shotgun (WGS) entry which is preliminary data.</text>
</comment>
<evidence type="ECO:0000313" key="4">
    <source>
        <dbReference type="Proteomes" id="UP000249516"/>
    </source>
</evidence>
<name>A0A495A6C6_9MICC</name>
<dbReference type="PANTHER" id="PTHR43185">
    <property type="entry name" value="FERROUS IRON TRANSPORT PROTEIN B"/>
    <property type="match status" value="1"/>
</dbReference>
<feature type="domain" description="FeoB-type G" evidence="2">
    <location>
        <begin position="7"/>
        <end position="177"/>
    </location>
</feature>
<evidence type="ECO:0000256" key="1">
    <source>
        <dbReference type="SAM" id="Phobius"/>
    </source>
</evidence>
<keyword evidence="4" id="KW-1185">Reference proteome</keyword>
<dbReference type="EMBL" id="PNJG02000002">
    <property type="protein sequence ID" value="RKQ35403.1"/>
    <property type="molecule type" value="Genomic_DNA"/>
</dbReference>
<sequence>MGVLEGTVEVALLGSPNTGKSSLFNRLTGLSAATGNYPGVTVTRSRGTARTPSGSVTVTDLPGTYSLEPASPDEEVVLDHLEGRLESDAAPDALLVVLDSTTLFRSLGLCAEALALGHPTAVVLTMVDELRARGGDVDVTALSRALGVPVVETVAHRGRGIEDVRELLDAAASWPVALIPPPCDDDAQLRGWIRSVLDSARYRVPGSSVATSRIDRVLLHPVWGSLVFLAVMFGFFQVIFTVAAPIQDAVQGVFDHWGELAATNLGSGFFADFVGTALIGGVGGVLVFLPQIMLLYLMISVLEAVGYMSRAAFLMDRIMARSGLDGRAFVAMLSSTACAVPGIMATRTMPSSRDRIATIMSAPLMTCSARLPVYLVLIALLVPDDARLGPFSMQGAALFAMYLLGGLASLTVARVFKATLLRRGALPFYLEMPPYRLPTLRGILRAVWVPVWMFVRKVGTIILVVTAVLWVLINFPAREAETARMDEAAAQSYVMENSFAGAAGKAVEPVFEPLGFDWRVDIGLIGSFAAREVFVSTMGQVAAAEDPEDPGDALRQLTHTHGPHQGAQVFTAPTIVALMLFFAFAMQCVSTLATMRRETNSWKWPALAVAYMFVLAYGTAWLGHWITGLVIS</sequence>
<keyword evidence="1" id="KW-0812">Transmembrane</keyword>
<dbReference type="AlphaFoldDB" id="A0A495A6C6"/>